<dbReference type="Pfam" id="PF20237">
    <property type="entry name" value="DUF6594"/>
    <property type="match status" value="1"/>
</dbReference>
<dbReference type="EMBL" id="AMGX01000002">
    <property type="protein sequence ID" value="EXJ75385.1"/>
    <property type="molecule type" value="Genomic_DNA"/>
</dbReference>
<dbReference type="PANTHER" id="PTHR34502:SF4">
    <property type="entry name" value="DUF6594 DOMAIN-CONTAINING PROTEIN"/>
    <property type="match status" value="1"/>
</dbReference>
<evidence type="ECO:0000259" key="3">
    <source>
        <dbReference type="Pfam" id="PF20237"/>
    </source>
</evidence>
<dbReference type="InterPro" id="IPR046529">
    <property type="entry name" value="DUF6594"/>
</dbReference>
<evidence type="ECO:0000313" key="5">
    <source>
        <dbReference type="Proteomes" id="UP000019471"/>
    </source>
</evidence>
<reference evidence="4 5" key="1">
    <citation type="submission" date="2013-03" db="EMBL/GenBank/DDBJ databases">
        <title>The Genome Sequence of Cladophialophora psammophila CBS 110553.</title>
        <authorList>
            <consortium name="The Broad Institute Genomics Platform"/>
            <person name="Cuomo C."/>
            <person name="de Hoog S."/>
            <person name="Gorbushina A."/>
            <person name="Walker B."/>
            <person name="Young S.K."/>
            <person name="Zeng Q."/>
            <person name="Gargeya S."/>
            <person name="Fitzgerald M."/>
            <person name="Haas B."/>
            <person name="Abouelleil A."/>
            <person name="Allen A.W."/>
            <person name="Alvarado L."/>
            <person name="Arachchi H.M."/>
            <person name="Berlin A.M."/>
            <person name="Chapman S.B."/>
            <person name="Gainer-Dewar J."/>
            <person name="Goldberg J."/>
            <person name="Griggs A."/>
            <person name="Gujja S."/>
            <person name="Hansen M."/>
            <person name="Howarth C."/>
            <person name="Imamovic A."/>
            <person name="Ireland A."/>
            <person name="Larimer J."/>
            <person name="McCowan C."/>
            <person name="Murphy C."/>
            <person name="Pearson M."/>
            <person name="Poon T.W."/>
            <person name="Priest M."/>
            <person name="Roberts A."/>
            <person name="Saif S."/>
            <person name="Shea T."/>
            <person name="Sisk P."/>
            <person name="Sykes S."/>
            <person name="Wortman J."/>
            <person name="Nusbaum C."/>
            <person name="Birren B."/>
        </authorList>
    </citation>
    <scope>NUCLEOTIDE SEQUENCE [LARGE SCALE GENOMIC DNA]</scope>
    <source>
        <strain evidence="4 5">CBS 110553</strain>
    </source>
</reference>
<dbReference type="PANTHER" id="PTHR34502">
    <property type="entry name" value="DUF6594 DOMAIN-CONTAINING PROTEIN-RELATED"/>
    <property type="match status" value="1"/>
</dbReference>
<dbReference type="HOGENOM" id="CLU_2003685_0_0_1"/>
<dbReference type="STRING" id="1182543.W9XDJ8"/>
<feature type="region of interest" description="Disordered" evidence="1">
    <location>
        <begin position="1"/>
        <end position="24"/>
    </location>
</feature>
<dbReference type="GeneID" id="19186814"/>
<organism evidence="4 5">
    <name type="scientific">Cladophialophora psammophila CBS 110553</name>
    <dbReference type="NCBI Taxonomy" id="1182543"/>
    <lineage>
        <taxon>Eukaryota</taxon>
        <taxon>Fungi</taxon>
        <taxon>Dikarya</taxon>
        <taxon>Ascomycota</taxon>
        <taxon>Pezizomycotina</taxon>
        <taxon>Eurotiomycetes</taxon>
        <taxon>Chaetothyriomycetidae</taxon>
        <taxon>Chaetothyriales</taxon>
        <taxon>Herpotrichiellaceae</taxon>
        <taxon>Cladophialophora</taxon>
    </lineage>
</organism>
<dbReference type="AlphaFoldDB" id="W9XDJ8"/>
<accession>W9XDJ8</accession>
<dbReference type="RefSeq" id="XP_007740887.1">
    <property type="nucleotide sequence ID" value="XM_007742697.1"/>
</dbReference>
<comment type="caution">
    <text evidence="4">The sequence shown here is derived from an EMBL/GenBank/DDBJ whole genome shotgun (WGS) entry which is preliminary data.</text>
</comment>
<keyword evidence="5" id="KW-1185">Reference proteome</keyword>
<evidence type="ECO:0000256" key="2">
    <source>
        <dbReference type="SAM" id="Phobius"/>
    </source>
</evidence>
<proteinExistence type="predicted"/>
<feature type="domain" description="DUF6594" evidence="3">
    <location>
        <begin position="26"/>
        <end position="111"/>
    </location>
</feature>
<keyword evidence="2" id="KW-0472">Membrane</keyword>
<dbReference type="Proteomes" id="UP000019471">
    <property type="component" value="Unassembled WGS sequence"/>
</dbReference>
<evidence type="ECO:0000256" key="1">
    <source>
        <dbReference type="SAM" id="MobiDB-lite"/>
    </source>
</evidence>
<sequence>MTTSSPLFPPRNIFPSSSRAGRSPTHRIRTQTYGLYQNTASNVAVASIHIGVAAGMFFGAIYNMFYVHSLTKRLGIVAGYTVAFAIWVALLSDARRSAIFSACAAYAVALVVFVSGNLSSQSPS</sequence>
<keyword evidence="2" id="KW-1133">Transmembrane helix</keyword>
<gene>
    <name evidence="4" type="ORF">A1O5_02081</name>
</gene>
<keyword evidence="2" id="KW-0812">Transmembrane</keyword>
<dbReference type="OrthoDB" id="3533814at2759"/>
<feature type="transmembrane region" description="Helical" evidence="2">
    <location>
        <begin position="43"/>
        <end position="62"/>
    </location>
</feature>
<feature type="transmembrane region" description="Helical" evidence="2">
    <location>
        <begin position="98"/>
        <end position="118"/>
    </location>
</feature>
<protein>
    <recommendedName>
        <fullName evidence="3">DUF6594 domain-containing protein</fullName>
    </recommendedName>
</protein>
<name>W9XDJ8_9EURO</name>
<evidence type="ECO:0000313" key="4">
    <source>
        <dbReference type="EMBL" id="EXJ75385.1"/>
    </source>
</evidence>
<feature type="transmembrane region" description="Helical" evidence="2">
    <location>
        <begin position="74"/>
        <end position="92"/>
    </location>
</feature>